<name>A0AB34KZM2_9PEZI</name>
<dbReference type="GO" id="GO:0004806">
    <property type="term" value="F:triacylglycerol lipase activity"/>
    <property type="evidence" value="ECO:0007669"/>
    <property type="project" value="UniProtKB-EC"/>
</dbReference>
<reference evidence="20 21" key="1">
    <citation type="journal article" date="2020" name="Microbiol. Resour. Announc.">
        <title>Draft Genome Sequence of a Cladosporium Species Isolated from the Mesophotic Ascidian Didemnum maculosum.</title>
        <authorList>
            <person name="Gioti A."/>
            <person name="Siaperas R."/>
            <person name="Nikolaivits E."/>
            <person name="Le Goff G."/>
            <person name="Ouazzani J."/>
            <person name="Kotoulas G."/>
            <person name="Topakas E."/>
        </authorList>
    </citation>
    <scope>NUCLEOTIDE SEQUENCE [LARGE SCALE GENOMIC DNA]</scope>
    <source>
        <strain evidence="20 21">TM138-S3</strain>
    </source>
</reference>
<proteinExistence type="inferred from homology"/>
<feature type="chain" id="PRO_5044321543" description="triacylglycerol lipase" evidence="19">
    <location>
        <begin position="40"/>
        <end position="622"/>
    </location>
</feature>
<comment type="catalytic activity">
    <reaction evidence="1">
        <text>a triacylglycerol + H2O = a diacylglycerol + a fatty acid + H(+)</text>
        <dbReference type="Rhea" id="RHEA:12044"/>
        <dbReference type="ChEBI" id="CHEBI:15377"/>
        <dbReference type="ChEBI" id="CHEBI:15378"/>
        <dbReference type="ChEBI" id="CHEBI:17855"/>
        <dbReference type="ChEBI" id="CHEBI:18035"/>
        <dbReference type="ChEBI" id="CHEBI:28868"/>
        <dbReference type="EC" id="3.1.1.3"/>
    </reaction>
</comment>
<keyword evidence="16" id="KW-0325">Glycoprotein</keyword>
<dbReference type="PROSITE" id="PS51257">
    <property type="entry name" value="PROKAR_LIPOPROTEIN"/>
    <property type="match status" value="1"/>
</dbReference>
<keyword evidence="14" id="KW-0443">Lipid metabolism</keyword>
<comment type="similarity">
    <text evidence="4">Belongs to the AB hydrolase superfamily. Lipase family.</text>
</comment>
<organism evidence="20 21">
    <name type="scientific">Cladosporium halotolerans</name>
    <dbReference type="NCBI Taxonomy" id="1052096"/>
    <lineage>
        <taxon>Eukaryota</taxon>
        <taxon>Fungi</taxon>
        <taxon>Dikarya</taxon>
        <taxon>Ascomycota</taxon>
        <taxon>Pezizomycotina</taxon>
        <taxon>Dothideomycetes</taxon>
        <taxon>Dothideomycetidae</taxon>
        <taxon>Cladosporiales</taxon>
        <taxon>Cladosporiaceae</taxon>
        <taxon>Cladosporium</taxon>
    </lineage>
</organism>
<keyword evidence="13" id="KW-0072">Autophagy</keyword>
<protein>
    <recommendedName>
        <fullName evidence="6">triacylglycerol lipase</fullName>
        <ecNumber evidence="6">3.1.1.3</ecNumber>
    </recommendedName>
    <alternativeName>
        <fullName evidence="17">Autophagy-related protein 15</fullName>
    </alternativeName>
</protein>
<dbReference type="GO" id="GO:0032585">
    <property type="term" value="C:multivesicular body membrane"/>
    <property type="evidence" value="ECO:0007669"/>
    <property type="project" value="UniProtKB-SubCell"/>
</dbReference>
<accession>A0AB34KZM2</accession>
<gene>
    <name evidence="20" type="ORF">WHR41_02127</name>
</gene>
<dbReference type="Proteomes" id="UP000803884">
    <property type="component" value="Unassembled WGS sequence"/>
</dbReference>
<comment type="caution">
    <text evidence="20">The sequence shown here is derived from an EMBL/GenBank/DDBJ whole genome shotgun (WGS) entry which is preliminary data.</text>
</comment>
<comment type="subcellular location">
    <subcellularLocation>
        <location evidence="3">Endosome</location>
        <location evidence="3">Multivesicular body membrane</location>
        <topology evidence="3">Single-pass type II membrane protein</topology>
    </subcellularLocation>
    <subcellularLocation>
        <location evidence="2">Prevacuolar compartment membrane</location>
        <topology evidence="2">Single-pass type II membrane protein</topology>
    </subcellularLocation>
</comment>
<dbReference type="AlphaFoldDB" id="A0AB34KZM2"/>
<keyword evidence="11" id="KW-0735">Signal-anchor</keyword>
<evidence type="ECO:0000313" key="20">
    <source>
        <dbReference type="EMBL" id="KAL1588981.1"/>
    </source>
</evidence>
<dbReference type="PANTHER" id="PTHR47175:SF2">
    <property type="entry name" value="LIPASE ATG15-RELATED"/>
    <property type="match status" value="1"/>
</dbReference>
<dbReference type="GO" id="GO:0006660">
    <property type="term" value="P:phosphatidylserine catabolic process"/>
    <property type="evidence" value="ECO:0007669"/>
    <property type="project" value="TreeGrafter"/>
</dbReference>
<keyword evidence="15" id="KW-0472">Membrane</keyword>
<keyword evidence="10" id="KW-0442">Lipid degradation</keyword>
<keyword evidence="8" id="KW-0967">Endosome</keyword>
<evidence type="ECO:0000256" key="16">
    <source>
        <dbReference type="ARBA" id="ARBA00023180"/>
    </source>
</evidence>
<keyword evidence="9" id="KW-0378">Hydrolase</keyword>
<evidence type="ECO:0000256" key="2">
    <source>
        <dbReference type="ARBA" id="ARBA00004270"/>
    </source>
</evidence>
<evidence type="ECO:0000256" key="3">
    <source>
        <dbReference type="ARBA" id="ARBA00004343"/>
    </source>
</evidence>
<sequence length="622" mass="67078">MRCLIPSPPPRATASPTAIMMHGSLLLSCLLSITASADAARSPRQRAEQRNPYVILPPGLDNDIGEAKPPIALEEKEFTLRHIYHHGSHDYPDLHRYMDIPEDANLKVTSDFGATYEPAPRVLRARAASTSMQRLADRRKSRIDGLLEHAEVHGEAATLPSSAWTVDEVAGPNVTDKETVLSFARMANNAYTHEHGTGEWQEVGGGFNYTEDFGWEQDGLRGHIFADKTNGTIVIGLKGTSMAIFDGAETTGNDKLNDNLFGSCCCGQGGPYGWKQVCDCMTNTYTCNSTCLVKSLRQKSHYYFAARDLYHNVTERYPNSDVWMSGHSLGGVVGSLLGLTYGLPVMTFEAYPDAMAASRLGLPTPPGYRIGAHQSRPSTGIHHYGHTADPIFMGTCNAATSLCTIAGYALQSQCHTGRTCIYDTVGDLGWRTGVGTHRIVNVIKDVIEKYDTVPSCEEDFECQDCFNWKFFESNSSETTTSSSKPSSTTSQTRTETCKTPGWWGCLDETTTPPTPTTTMTSTLTTSSCKTPGWFGCKDPTTMTLTTTITSPTAAPAPIVTTTSSTPVTTTSTSLASPSSSVASSTSTCKTPGWFGCKDPTSTVSSNTGSSTAAAVTYKEGLR</sequence>
<dbReference type="GO" id="GO:0034727">
    <property type="term" value="P:piecemeal microautophagy of the nucleus"/>
    <property type="evidence" value="ECO:0007669"/>
    <property type="project" value="TreeGrafter"/>
</dbReference>
<dbReference type="InterPro" id="IPR050805">
    <property type="entry name" value="ATG15_Lipase"/>
</dbReference>
<feature type="signal peptide" evidence="19">
    <location>
        <begin position="1"/>
        <end position="39"/>
    </location>
</feature>
<keyword evidence="21" id="KW-1185">Reference proteome</keyword>
<dbReference type="GO" id="GO:0005775">
    <property type="term" value="C:vacuolar lumen"/>
    <property type="evidence" value="ECO:0007669"/>
    <property type="project" value="TreeGrafter"/>
</dbReference>
<evidence type="ECO:0000256" key="18">
    <source>
        <dbReference type="SAM" id="MobiDB-lite"/>
    </source>
</evidence>
<feature type="compositionally biased region" description="Low complexity" evidence="18">
    <location>
        <begin position="600"/>
        <end position="616"/>
    </location>
</feature>
<evidence type="ECO:0000256" key="11">
    <source>
        <dbReference type="ARBA" id="ARBA00022968"/>
    </source>
</evidence>
<dbReference type="RefSeq" id="XP_069232086.1">
    <property type="nucleotide sequence ID" value="XM_069370733.1"/>
</dbReference>
<dbReference type="EMBL" id="JAAQHG020000005">
    <property type="protein sequence ID" value="KAL1588981.1"/>
    <property type="molecule type" value="Genomic_DNA"/>
</dbReference>
<evidence type="ECO:0000256" key="6">
    <source>
        <dbReference type="ARBA" id="ARBA00013279"/>
    </source>
</evidence>
<evidence type="ECO:0000256" key="7">
    <source>
        <dbReference type="ARBA" id="ARBA00022692"/>
    </source>
</evidence>
<dbReference type="Gene3D" id="3.40.50.1820">
    <property type="entry name" value="alpha/beta hydrolase"/>
    <property type="match status" value="1"/>
</dbReference>
<feature type="region of interest" description="Disordered" evidence="18">
    <location>
        <begin position="475"/>
        <end position="497"/>
    </location>
</feature>
<keyword evidence="19" id="KW-0732">Signal</keyword>
<dbReference type="FunFam" id="3.40.50.1820:FF:000129">
    <property type="entry name" value="Autophagy related lipase Atg15, putative"/>
    <property type="match status" value="1"/>
</dbReference>
<feature type="region of interest" description="Disordered" evidence="18">
    <location>
        <begin position="557"/>
        <end position="585"/>
    </location>
</feature>
<dbReference type="SUPFAM" id="SSF53474">
    <property type="entry name" value="alpha/beta-Hydrolases"/>
    <property type="match status" value="1"/>
</dbReference>
<evidence type="ECO:0000256" key="8">
    <source>
        <dbReference type="ARBA" id="ARBA00022753"/>
    </source>
</evidence>
<evidence type="ECO:0000256" key="4">
    <source>
        <dbReference type="ARBA" id="ARBA00010701"/>
    </source>
</evidence>
<evidence type="ECO:0000256" key="9">
    <source>
        <dbReference type="ARBA" id="ARBA00022801"/>
    </source>
</evidence>
<evidence type="ECO:0000256" key="19">
    <source>
        <dbReference type="SAM" id="SignalP"/>
    </source>
</evidence>
<keyword evidence="12" id="KW-1133">Transmembrane helix</keyword>
<dbReference type="GO" id="GO:0034496">
    <property type="term" value="P:multivesicular body membrane disassembly"/>
    <property type="evidence" value="ECO:0007669"/>
    <property type="project" value="TreeGrafter"/>
</dbReference>
<evidence type="ECO:0000256" key="12">
    <source>
        <dbReference type="ARBA" id="ARBA00022989"/>
    </source>
</evidence>
<evidence type="ECO:0000256" key="1">
    <source>
        <dbReference type="ARBA" id="ARBA00001024"/>
    </source>
</evidence>
<evidence type="ECO:0000313" key="21">
    <source>
        <dbReference type="Proteomes" id="UP000803884"/>
    </source>
</evidence>
<dbReference type="PANTHER" id="PTHR47175">
    <property type="entry name" value="LIPASE ATG15-RELATED"/>
    <property type="match status" value="1"/>
</dbReference>
<feature type="compositionally biased region" description="Low complexity" evidence="18">
    <location>
        <begin position="475"/>
        <end position="494"/>
    </location>
</feature>
<evidence type="ECO:0000256" key="14">
    <source>
        <dbReference type="ARBA" id="ARBA00023098"/>
    </source>
</evidence>
<dbReference type="GeneID" id="96003571"/>
<dbReference type="InterPro" id="IPR029058">
    <property type="entry name" value="AB_hydrolase_fold"/>
</dbReference>
<dbReference type="GO" id="GO:0004620">
    <property type="term" value="F:phospholipase activity"/>
    <property type="evidence" value="ECO:0007669"/>
    <property type="project" value="TreeGrafter"/>
</dbReference>
<evidence type="ECO:0000256" key="15">
    <source>
        <dbReference type="ARBA" id="ARBA00023136"/>
    </source>
</evidence>
<evidence type="ECO:0000256" key="10">
    <source>
        <dbReference type="ARBA" id="ARBA00022963"/>
    </source>
</evidence>
<evidence type="ECO:0000256" key="5">
    <source>
        <dbReference type="ARBA" id="ARBA00011137"/>
    </source>
</evidence>
<evidence type="ECO:0000256" key="17">
    <source>
        <dbReference type="ARBA" id="ARBA00029828"/>
    </source>
</evidence>
<evidence type="ECO:0000256" key="13">
    <source>
        <dbReference type="ARBA" id="ARBA00023006"/>
    </source>
</evidence>
<dbReference type="EC" id="3.1.1.3" evidence="6"/>
<keyword evidence="7" id="KW-0812">Transmembrane</keyword>
<comment type="subunit">
    <text evidence="5">Binds to both phosphatidylinositol (PI) and phosphatidylinositol 3,5-bisphosphate (PIP2).</text>
</comment>
<feature type="region of interest" description="Disordered" evidence="18">
    <location>
        <begin position="599"/>
        <end position="622"/>
    </location>
</feature>
<dbReference type="GO" id="GO:0046461">
    <property type="term" value="P:neutral lipid catabolic process"/>
    <property type="evidence" value="ECO:0007669"/>
    <property type="project" value="TreeGrafter"/>
</dbReference>